<dbReference type="KEGG" id="wna:KA717_13760"/>
<evidence type="ECO:0000256" key="1">
    <source>
        <dbReference type="SAM" id="Phobius"/>
    </source>
</evidence>
<evidence type="ECO:0000313" key="2">
    <source>
        <dbReference type="EMBL" id="UXE63577.1"/>
    </source>
</evidence>
<sequence>MKDKLLFLLSETGINDVFNSGVTTAQSISQSWDNQWINLLQSNASDNIYRSLTTLGIFFAVGTLLFFMIQWLRDAIYSEFSRPLSALIWPFIVVLLLTNMGSGSMLSNLTLGVRNFLNTINQQIVTTANGNQTYQQVLNMSVAEEFAGSLFRPCSALVGEQQQQCFIKANEKMQGLWQQYRNLYGNQPWISRLEIKANQITYNTGSVSDTSFNALLGSTLQTSIKNFLISLQYAFQNLIEATMLLIAVLGPIAVGSSLLPIAGKPIFAWIIGFFALGIAKMSFNIMAIITATVIMNGPGQDMNTDPDLMWFMIFLGILAPMVSLTLSAIAGWAIFSAISQTHFNLSKF</sequence>
<reference evidence="2" key="1">
    <citation type="submission" date="2021-04" db="EMBL/GenBank/DDBJ databases">
        <title>Genome sequence of Woronichinia naegeliana from Washington state freshwater lake bloom.</title>
        <authorList>
            <person name="Dreher T.W."/>
        </authorList>
    </citation>
    <scope>NUCLEOTIDE SEQUENCE</scope>
    <source>
        <strain evidence="2">WA131</strain>
    </source>
</reference>
<gene>
    <name evidence="2" type="ORF">KA717_13760</name>
</gene>
<keyword evidence="1" id="KW-1133">Transmembrane helix</keyword>
<name>A0A977L1A3_9CYAN</name>
<protein>
    <recommendedName>
        <fullName evidence="3">NAD/NADP transhydrogenase beta subunit</fullName>
    </recommendedName>
</protein>
<feature type="transmembrane region" description="Helical" evidence="1">
    <location>
        <begin position="84"/>
        <end position="106"/>
    </location>
</feature>
<dbReference type="AlphaFoldDB" id="A0A977L1A3"/>
<accession>A0A977L1A3</accession>
<feature type="transmembrane region" description="Helical" evidence="1">
    <location>
        <begin position="48"/>
        <end position="72"/>
    </location>
</feature>
<evidence type="ECO:0008006" key="3">
    <source>
        <dbReference type="Google" id="ProtNLM"/>
    </source>
</evidence>
<keyword evidence="1" id="KW-0812">Transmembrane</keyword>
<feature type="transmembrane region" description="Helical" evidence="1">
    <location>
        <begin position="309"/>
        <end position="338"/>
    </location>
</feature>
<feature type="transmembrane region" description="Helical" evidence="1">
    <location>
        <begin position="233"/>
        <end position="254"/>
    </location>
</feature>
<feature type="transmembrane region" description="Helical" evidence="1">
    <location>
        <begin position="266"/>
        <end position="289"/>
    </location>
</feature>
<dbReference type="EMBL" id="CP073041">
    <property type="protein sequence ID" value="UXE63577.1"/>
    <property type="molecule type" value="Genomic_DNA"/>
</dbReference>
<dbReference type="Proteomes" id="UP001065613">
    <property type="component" value="Chromosome"/>
</dbReference>
<keyword evidence="1" id="KW-0472">Membrane</keyword>
<organism evidence="2">
    <name type="scientific">Woronichinia naegeliana WA131</name>
    <dbReference type="NCBI Taxonomy" id="2824559"/>
    <lineage>
        <taxon>Bacteria</taxon>
        <taxon>Bacillati</taxon>
        <taxon>Cyanobacteriota</taxon>
        <taxon>Cyanophyceae</taxon>
        <taxon>Synechococcales</taxon>
        <taxon>Coelosphaeriaceae</taxon>
        <taxon>Woronichinia</taxon>
    </lineage>
</organism>
<proteinExistence type="predicted"/>